<dbReference type="AlphaFoldDB" id="A0AAN0IW81"/>
<gene>
    <name evidence="3" type="primary">100634973</name>
</gene>
<dbReference type="PANTHER" id="PTHR20946">
    <property type="entry name" value="SANT AND BTB DOMAIN REGULATOR OF CLASS SWITCH RECOMBINATION"/>
    <property type="match status" value="1"/>
</dbReference>
<dbReference type="PANTHER" id="PTHR20946:SF0">
    <property type="entry name" value="SANT AND BTB DOMAIN REGULATOR OF CLASS SWITCH RECOMBINATION"/>
    <property type="match status" value="1"/>
</dbReference>
<feature type="compositionally biased region" description="Low complexity" evidence="1">
    <location>
        <begin position="792"/>
        <end position="803"/>
    </location>
</feature>
<dbReference type="CDD" id="cd14733">
    <property type="entry name" value="BACK"/>
    <property type="match status" value="1"/>
</dbReference>
<proteinExistence type="predicted"/>
<feature type="compositionally biased region" description="Low complexity" evidence="1">
    <location>
        <begin position="122"/>
        <end position="142"/>
    </location>
</feature>
<dbReference type="EnsemblMetazoa" id="XM_019993248.1">
    <property type="protein sequence ID" value="XP_019848807.1"/>
    <property type="gene ID" value="LOC100634973"/>
</dbReference>
<feature type="compositionally biased region" description="Polar residues" evidence="1">
    <location>
        <begin position="204"/>
        <end position="219"/>
    </location>
</feature>
<dbReference type="Gene3D" id="3.30.710.10">
    <property type="entry name" value="Potassium Channel Kv1.1, Chain A"/>
    <property type="match status" value="1"/>
</dbReference>
<dbReference type="Pfam" id="PF11822">
    <property type="entry name" value="BTB_SANBR"/>
    <property type="match status" value="1"/>
</dbReference>
<feature type="compositionally biased region" description="Polar residues" evidence="1">
    <location>
        <begin position="961"/>
        <end position="976"/>
    </location>
</feature>
<feature type="compositionally biased region" description="Low complexity" evidence="1">
    <location>
        <begin position="748"/>
        <end position="774"/>
    </location>
</feature>
<feature type="region of interest" description="Disordered" evidence="1">
    <location>
        <begin position="183"/>
        <end position="219"/>
    </location>
</feature>
<feature type="compositionally biased region" description="Low complexity" evidence="1">
    <location>
        <begin position="241"/>
        <end position="273"/>
    </location>
</feature>
<reference evidence="3" key="2">
    <citation type="submission" date="2024-06" db="UniProtKB">
        <authorList>
            <consortium name="EnsemblMetazoa"/>
        </authorList>
    </citation>
    <scope>IDENTIFICATION</scope>
</reference>
<keyword evidence="4" id="KW-1185">Reference proteome</keyword>
<dbReference type="InterPro" id="IPR011333">
    <property type="entry name" value="SKP1/BTB/POZ_sf"/>
</dbReference>
<evidence type="ECO:0000259" key="2">
    <source>
        <dbReference type="Pfam" id="PF11822"/>
    </source>
</evidence>
<feature type="domain" description="SANT and BTB" evidence="2">
    <location>
        <begin position="346"/>
        <end position="458"/>
    </location>
</feature>
<sequence>MAYSSASTSVPSSSRGSGGAAHRAVALDLMLRTFMNSPEFQPYNPRMWEGISKLVPGTTPHQCIQRWEELRSASKFITRDFSVLAAKGRPFTSSSYNTSHSTHYKKVINKDPAFTSSVTELPPITNPAAISSSSSRPPSSTAAYHYEQYRGSLTNESYSRLSAGRGRLAGSFCQNYLYKREKEYKRESQGRVKDNGGGVERQYSRQSLSSVSENAIRESTNNKIKSLDTFEHAQLKKTTDTDTTTTSSTTTANNNNDNANNNTNSNTSNGNTAEHIEDNSSKGNVQNPDKDTGDDDTAMRSSAHTTPTKDYVKKETIAGTNGASKEGEGEGPSINDVSPAGMNQLVIHVKDEAKKKSRDFLCSRELLISEMKYFKEYFLTNLPADMSREWEEIDISVHCDIGVFHWLMTYVKRGMNEGPTGEKRDKPLEPPELSPANAVSILISSDFLRMEELVEKCLDYCHHNMTDILASPANIGCIGGDLVHRLADRFSPLEAEAIIDEKDKIKSKIYLCLLEKLFDPTYRHSECPQNASTLYKCKICGRFLTQAQQSIFKCTSSRLTVNKRGQLVHEHERDATWSIDKYLMSLRDKRMTWREIFWKLWGKVNWLSCSQCGDPFQCSSLSTCLYHPKQVVQVDSDGSKLPPGTGRYFCCGQTIGKFTSLPAAKGGCQYRNHTHQSDISAILIKLKDIICERVGLPESTGERDNGHFNMSFSNIIIKETLPIKVLNIDLTSNKKATPKQKTSPSVDTNNKTKQTNNNTTNNNTTNNTTQTNTTATSSITLDNKGKGRHGRAMGTTVGTMVGRTGVGKEQSGGDNGQLVETAKRGEGGMTARRDCIVTEEDGTGSERDTTCTGNSSMACTDIEEDEEDMKKVTVVVEKPPQPLKKTIKKIKNCSTKGKTEKILSDMDWIWDNTKSVRWNQDMQRFQDELRISQLQGHLRKLKLSTCKKKVPPRPPPKIKQRSISSDFGSHSSTGTGRNNGGIYAQLEGQFFANLARSQKLSKSKRQKFK</sequence>
<feature type="region of interest" description="Disordered" evidence="1">
    <location>
        <begin position="120"/>
        <end position="142"/>
    </location>
</feature>
<feature type="region of interest" description="Disordered" evidence="1">
    <location>
        <begin position="237"/>
        <end position="339"/>
    </location>
</feature>
<reference evidence="4" key="1">
    <citation type="journal article" date="2010" name="Nature">
        <title>The Amphimedon queenslandica genome and the evolution of animal complexity.</title>
        <authorList>
            <person name="Srivastava M."/>
            <person name="Simakov O."/>
            <person name="Chapman J."/>
            <person name="Fahey B."/>
            <person name="Gauthier M.E."/>
            <person name="Mitros T."/>
            <person name="Richards G.S."/>
            <person name="Conaco C."/>
            <person name="Dacre M."/>
            <person name="Hellsten U."/>
            <person name="Larroux C."/>
            <person name="Putnam N.H."/>
            <person name="Stanke M."/>
            <person name="Adamska M."/>
            <person name="Darling A."/>
            <person name="Degnan S.M."/>
            <person name="Oakley T.H."/>
            <person name="Plachetzki D.C."/>
            <person name="Zhai Y."/>
            <person name="Adamski M."/>
            <person name="Calcino A."/>
            <person name="Cummins S.F."/>
            <person name="Goodstein D.M."/>
            <person name="Harris C."/>
            <person name="Jackson D.J."/>
            <person name="Leys S.P."/>
            <person name="Shu S."/>
            <person name="Woodcroft B.J."/>
            <person name="Vervoort M."/>
            <person name="Kosik K.S."/>
            <person name="Manning G."/>
            <person name="Degnan B.M."/>
            <person name="Rokhsar D.S."/>
        </authorList>
    </citation>
    <scope>NUCLEOTIDE SEQUENCE [LARGE SCALE GENOMIC DNA]</scope>
</reference>
<feature type="region of interest" description="Disordered" evidence="1">
    <location>
        <begin position="734"/>
        <end position="820"/>
    </location>
</feature>
<evidence type="ECO:0000313" key="3">
    <source>
        <dbReference type="EnsemblMetazoa" id="XP_019848807.1"/>
    </source>
</evidence>
<dbReference type="KEGG" id="aqu:100634973"/>
<name>A0AAN0IW81_AMPQE</name>
<dbReference type="InterPro" id="IPR021777">
    <property type="entry name" value="SANBR_BTB"/>
</dbReference>
<organism evidence="3 4">
    <name type="scientific">Amphimedon queenslandica</name>
    <name type="common">Sponge</name>
    <dbReference type="NCBI Taxonomy" id="400682"/>
    <lineage>
        <taxon>Eukaryota</taxon>
        <taxon>Metazoa</taxon>
        <taxon>Porifera</taxon>
        <taxon>Demospongiae</taxon>
        <taxon>Heteroscleromorpha</taxon>
        <taxon>Haplosclerida</taxon>
        <taxon>Niphatidae</taxon>
        <taxon>Amphimedon</taxon>
    </lineage>
</organism>
<protein>
    <recommendedName>
        <fullName evidence="2">SANT and BTB domain-containing protein</fullName>
    </recommendedName>
</protein>
<feature type="compositionally biased region" description="Polar residues" evidence="1">
    <location>
        <begin position="299"/>
        <end position="308"/>
    </location>
</feature>
<feature type="compositionally biased region" description="Polar residues" evidence="1">
    <location>
        <begin position="734"/>
        <end position="747"/>
    </location>
</feature>
<evidence type="ECO:0000313" key="4">
    <source>
        <dbReference type="Proteomes" id="UP000007879"/>
    </source>
</evidence>
<feature type="region of interest" description="Disordered" evidence="1">
    <location>
        <begin position="947"/>
        <end position="981"/>
    </location>
</feature>
<dbReference type="Proteomes" id="UP000007879">
    <property type="component" value="Unassembled WGS sequence"/>
</dbReference>
<dbReference type="InterPro" id="IPR045902">
    <property type="entry name" value="SANBR-like"/>
</dbReference>
<feature type="compositionally biased region" description="Basic residues" evidence="1">
    <location>
        <begin position="947"/>
        <end position="960"/>
    </location>
</feature>
<accession>A0AAN0IW81</accession>
<feature type="compositionally biased region" description="Basic and acidic residues" evidence="1">
    <location>
        <begin position="183"/>
        <end position="194"/>
    </location>
</feature>
<evidence type="ECO:0000256" key="1">
    <source>
        <dbReference type="SAM" id="MobiDB-lite"/>
    </source>
</evidence>